<name>A0A9P1MEW5_9PEZI</name>
<evidence type="ECO:0000313" key="9">
    <source>
        <dbReference type="Proteomes" id="UP000838763"/>
    </source>
</evidence>
<evidence type="ECO:0000259" key="7">
    <source>
        <dbReference type="PROSITE" id="PS51270"/>
    </source>
</evidence>
<dbReference type="GO" id="GO:0005634">
    <property type="term" value="C:nucleus"/>
    <property type="evidence" value="ECO:0007669"/>
    <property type="project" value="TreeGrafter"/>
</dbReference>
<proteinExistence type="predicted"/>
<feature type="domain" description="CHY-type" evidence="6">
    <location>
        <begin position="160"/>
        <end position="227"/>
    </location>
</feature>
<organism evidence="8 9">
    <name type="scientific">Parascedosporium putredinis</name>
    <dbReference type="NCBI Taxonomy" id="1442378"/>
    <lineage>
        <taxon>Eukaryota</taxon>
        <taxon>Fungi</taxon>
        <taxon>Dikarya</taxon>
        <taxon>Ascomycota</taxon>
        <taxon>Pezizomycotina</taxon>
        <taxon>Sordariomycetes</taxon>
        <taxon>Hypocreomycetidae</taxon>
        <taxon>Microascales</taxon>
        <taxon>Microascaceae</taxon>
        <taxon>Parascedosporium</taxon>
    </lineage>
</organism>
<evidence type="ECO:0000313" key="8">
    <source>
        <dbReference type="EMBL" id="CAI4218188.1"/>
    </source>
</evidence>
<evidence type="ECO:0000256" key="5">
    <source>
        <dbReference type="SAM" id="MobiDB-lite"/>
    </source>
</evidence>
<dbReference type="Gene3D" id="2.20.28.10">
    <property type="match status" value="1"/>
</dbReference>
<dbReference type="OrthoDB" id="411372at2759"/>
<keyword evidence="2 4" id="KW-0863">Zinc-finger</keyword>
<dbReference type="Pfam" id="PF05495">
    <property type="entry name" value="zf-CHY"/>
    <property type="match status" value="1"/>
</dbReference>
<evidence type="ECO:0000256" key="4">
    <source>
        <dbReference type="PROSITE-ProRule" id="PRU00601"/>
    </source>
</evidence>
<evidence type="ECO:0000256" key="3">
    <source>
        <dbReference type="ARBA" id="ARBA00022833"/>
    </source>
</evidence>
<dbReference type="EMBL" id="CALLCH030000017">
    <property type="protein sequence ID" value="CAI4218188.1"/>
    <property type="molecule type" value="Genomic_DNA"/>
</dbReference>
<dbReference type="InterPro" id="IPR037274">
    <property type="entry name" value="Znf_CHY_sf"/>
</dbReference>
<reference evidence="8" key="1">
    <citation type="submission" date="2022-11" db="EMBL/GenBank/DDBJ databases">
        <authorList>
            <person name="Scott C."/>
            <person name="Bruce N."/>
        </authorList>
    </citation>
    <scope>NUCLEOTIDE SEQUENCE</scope>
</reference>
<keyword evidence="3" id="KW-0862">Zinc</keyword>
<evidence type="ECO:0000256" key="1">
    <source>
        <dbReference type="ARBA" id="ARBA00022723"/>
    </source>
</evidence>
<protein>
    <recommendedName>
        <fullName evidence="10">Zf-CHY-domain-containing protein</fullName>
    </recommendedName>
</protein>
<dbReference type="SUPFAM" id="SSF161219">
    <property type="entry name" value="CHY zinc finger-like"/>
    <property type="match status" value="1"/>
</dbReference>
<accession>A0A9P1MEW5</accession>
<feature type="compositionally biased region" description="Acidic residues" evidence="5">
    <location>
        <begin position="456"/>
        <end position="490"/>
    </location>
</feature>
<evidence type="ECO:0000259" key="6">
    <source>
        <dbReference type="PROSITE" id="PS51266"/>
    </source>
</evidence>
<keyword evidence="9" id="KW-1185">Reference proteome</keyword>
<feature type="region of interest" description="Disordered" evidence="5">
    <location>
        <begin position="430"/>
        <end position="496"/>
    </location>
</feature>
<dbReference type="InterPro" id="IPR017921">
    <property type="entry name" value="Znf_CTCHY"/>
</dbReference>
<dbReference type="PROSITE" id="PS51270">
    <property type="entry name" value="ZF_CTCHY"/>
    <property type="match status" value="1"/>
</dbReference>
<dbReference type="PANTHER" id="PTHR21319:SF0">
    <property type="entry name" value="AND RING FINGER DOMAIN PROTEIN, PUTATIVE (AFU_ORTHOLOGUE AFUA_1G08900)-RELATED"/>
    <property type="match status" value="1"/>
</dbReference>
<feature type="domain" description="CTCHY-type" evidence="7">
    <location>
        <begin position="229"/>
        <end position="296"/>
    </location>
</feature>
<dbReference type="InterPro" id="IPR039512">
    <property type="entry name" value="RCHY1_zinc-ribbon"/>
</dbReference>
<dbReference type="GO" id="GO:0016567">
    <property type="term" value="P:protein ubiquitination"/>
    <property type="evidence" value="ECO:0007669"/>
    <property type="project" value="TreeGrafter"/>
</dbReference>
<dbReference type="AlphaFoldDB" id="A0A9P1MEW5"/>
<dbReference type="PANTHER" id="PTHR21319">
    <property type="entry name" value="RING FINGER AND CHY ZINC FINGER DOMAIN-CONTAINING PROTEIN 1"/>
    <property type="match status" value="1"/>
</dbReference>
<dbReference type="GO" id="GO:0061630">
    <property type="term" value="F:ubiquitin protein ligase activity"/>
    <property type="evidence" value="ECO:0007669"/>
    <property type="project" value="TreeGrafter"/>
</dbReference>
<evidence type="ECO:0000256" key="2">
    <source>
        <dbReference type="ARBA" id="ARBA00022771"/>
    </source>
</evidence>
<dbReference type="Pfam" id="PF14599">
    <property type="entry name" value="zinc_ribbon_6"/>
    <property type="match status" value="1"/>
</dbReference>
<dbReference type="InterPro" id="IPR008913">
    <property type="entry name" value="Znf_CHY"/>
</dbReference>
<sequence>MLLLHSHHHQCGIGAYRLRARPADASRAPGDAHSRRTGLKSANYGARAAWESLPADDGMGALRRRLLAIQSLELEPTEKARLMHDALMEGYRNSQRQGVDGEPILPGIPAGEAWEQSLAMGPLDALKFWQHSLGDGASNEKFVLTADDVKPTYAVVDGQTSTTILGCQHYRRNVKPQCSTCNKWYSCRFCHDAAEDHPLIRQATKNMLCMLCACPQRASDVCINCGVTAARYYCNICKFWDDHPLKNIYHCNDCGICRRGIGLGKDFFHCKCPICNKAFRNMETQFRNLDAAIQSQPMPEEFRDTKAIVLCNDCCAKSTTKYHWLGLKCMVCTSYNTVELQILGGNPHQHVQPSEASTAANLGQSQASLMSVGQEAGGESSADLQASGAIAMRRRYSSHGQEMRFAFDPRLARSLSPGHGIDLPSAVANRTAEDDSEDDMLGFWTRDGGDRLVRSDDDDDDEYGSQYDDSDSLPDLNEEDEDDEDSDDDIILIGHR</sequence>
<dbReference type="GO" id="GO:0006511">
    <property type="term" value="P:ubiquitin-dependent protein catabolic process"/>
    <property type="evidence" value="ECO:0007669"/>
    <property type="project" value="TreeGrafter"/>
</dbReference>
<dbReference type="InterPro" id="IPR037275">
    <property type="entry name" value="Znf_CTCHY_sf"/>
</dbReference>
<keyword evidence="1" id="KW-0479">Metal-binding</keyword>
<evidence type="ECO:0008006" key="10">
    <source>
        <dbReference type="Google" id="ProtNLM"/>
    </source>
</evidence>
<dbReference type="PROSITE" id="PS51266">
    <property type="entry name" value="ZF_CHY"/>
    <property type="match status" value="1"/>
</dbReference>
<dbReference type="Proteomes" id="UP000838763">
    <property type="component" value="Unassembled WGS sequence"/>
</dbReference>
<dbReference type="SUPFAM" id="SSF161245">
    <property type="entry name" value="Zinc hairpin stack"/>
    <property type="match status" value="1"/>
</dbReference>
<dbReference type="GO" id="GO:0008270">
    <property type="term" value="F:zinc ion binding"/>
    <property type="evidence" value="ECO:0007669"/>
    <property type="project" value="UniProtKB-KW"/>
</dbReference>
<comment type="caution">
    <text evidence="8">The sequence shown here is derived from an EMBL/GenBank/DDBJ whole genome shotgun (WGS) entry which is preliminary data.</text>
</comment>
<gene>
    <name evidence="8" type="ORF">PPNO1_LOCUS7784</name>
</gene>